<feature type="compositionally biased region" description="Polar residues" evidence="1">
    <location>
        <begin position="1"/>
        <end position="14"/>
    </location>
</feature>
<feature type="compositionally biased region" description="Acidic residues" evidence="1">
    <location>
        <begin position="53"/>
        <end position="63"/>
    </location>
</feature>
<dbReference type="OrthoDB" id="1043111at2759"/>
<proteinExistence type="predicted"/>
<dbReference type="Proteomes" id="UP000253664">
    <property type="component" value="Unassembled WGS sequence"/>
</dbReference>
<accession>A0A367L583</accession>
<dbReference type="EMBL" id="LKCN02000015">
    <property type="protein sequence ID" value="RCI09382.1"/>
    <property type="molecule type" value="Genomic_DNA"/>
</dbReference>
<sequence>MDKTSEATAASHTQPVGEMVPMKDMAQLPSRLGDETEAGGRGGATAPSASHSDDDDDDDDDADDARRSRRLSKGKERDQDGTAKHRRESMAAIGPAQEDIRLAAPAGGDVGPVCIITLLLTSGSRHPYKIDSKYLARRNVIIPDENSDGYPDPFSISVYTLKELILREWRTDWEAKPNSPSSIRLIHFGKLLEDKEQLKKYQFSNENPNVVHMSIRPSDLDDEEPKTGGKSLPAGGGDGQRPRSGNGCCVIL</sequence>
<feature type="region of interest" description="Disordered" evidence="1">
    <location>
        <begin position="1"/>
        <end position="96"/>
    </location>
</feature>
<dbReference type="PANTHER" id="PTHR13169">
    <property type="entry name" value="UBIQUITIN-LIKE PROTEIN 3 HCG-1 PROTEIN"/>
    <property type="match status" value="1"/>
</dbReference>
<organism evidence="3 4">
    <name type="scientific">Ophiocordyceps polyrhachis-furcata BCC 54312</name>
    <dbReference type="NCBI Taxonomy" id="1330021"/>
    <lineage>
        <taxon>Eukaryota</taxon>
        <taxon>Fungi</taxon>
        <taxon>Dikarya</taxon>
        <taxon>Ascomycota</taxon>
        <taxon>Pezizomycotina</taxon>
        <taxon>Sordariomycetes</taxon>
        <taxon>Hypocreomycetidae</taxon>
        <taxon>Hypocreales</taxon>
        <taxon>Ophiocordycipitaceae</taxon>
        <taxon>Ophiocordyceps</taxon>
    </lineage>
</organism>
<dbReference type="AlphaFoldDB" id="A0A367L583"/>
<feature type="region of interest" description="Disordered" evidence="1">
    <location>
        <begin position="211"/>
        <end position="247"/>
    </location>
</feature>
<evidence type="ECO:0000256" key="1">
    <source>
        <dbReference type="SAM" id="MobiDB-lite"/>
    </source>
</evidence>
<dbReference type="STRING" id="1330021.A0A367L583"/>
<evidence type="ECO:0000259" key="2">
    <source>
        <dbReference type="Pfam" id="PF13881"/>
    </source>
</evidence>
<feature type="compositionally biased region" description="Basic and acidic residues" evidence="1">
    <location>
        <begin position="73"/>
        <end position="83"/>
    </location>
</feature>
<dbReference type="Pfam" id="PF13881">
    <property type="entry name" value="Rad60-SLD_2"/>
    <property type="match status" value="1"/>
</dbReference>
<dbReference type="InterPro" id="IPR040015">
    <property type="entry name" value="UBL3-like"/>
</dbReference>
<dbReference type="InterPro" id="IPR039540">
    <property type="entry name" value="UBL3-like_ubiquitin_dom"/>
</dbReference>
<comment type="caution">
    <text evidence="3">The sequence shown here is derived from an EMBL/GenBank/DDBJ whole genome shotgun (WGS) entry which is preliminary data.</text>
</comment>
<dbReference type="InterPro" id="IPR029071">
    <property type="entry name" value="Ubiquitin-like_domsf"/>
</dbReference>
<feature type="domain" description="UBL3-like ubiquitin" evidence="2">
    <location>
        <begin position="155"/>
        <end position="227"/>
    </location>
</feature>
<dbReference type="Gene3D" id="3.10.20.90">
    <property type="entry name" value="Phosphatidylinositol 3-kinase Catalytic Subunit, Chain A, domain 1"/>
    <property type="match status" value="1"/>
</dbReference>
<dbReference type="PANTHER" id="PTHR13169:SF0">
    <property type="entry name" value="UBIQUITIN-LIKE PROTEIN 3"/>
    <property type="match status" value="1"/>
</dbReference>
<name>A0A367L583_9HYPO</name>
<dbReference type="SUPFAM" id="SSF54236">
    <property type="entry name" value="Ubiquitin-like"/>
    <property type="match status" value="1"/>
</dbReference>
<evidence type="ECO:0000313" key="3">
    <source>
        <dbReference type="EMBL" id="RCI09382.1"/>
    </source>
</evidence>
<keyword evidence="4" id="KW-1185">Reference proteome</keyword>
<protein>
    <recommendedName>
        <fullName evidence="2">UBL3-like ubiquitin domain-containing protein</fullName>
    </recommendedName>
</protein>
<gene>
    <name evidence="3" type="ORF">L249_3675</name>
</gene>
<reference evidence="3 4" key="1">
    <citation type="journal article" date="2015" name="BMC Genomics">
        <title>Insights from the genome of Ophiocordyceps polyrhachis-furcata to pathogenicity and host specificity in insect fungi.</title>
        <authorList>
            <person name="Wichadakul D."/>
            <person name="Kobmoo N."/>
            <person name="Ingsriswang S."/>
            <person name="Tangphatsornruang S."/>
            <person name="Chantasingh D."/>
            <person name="Luangsa-ard J.J."/>
            <person name="Eurwilaichitr L."/>
        </authorList>
    </citation>
    <scope>NUCLEOTIDE SEQUENCE [LARGE SCALE GENOMIC DNA]</scope>
    <source>
        <strain evidence="3 4">BCC 54312</strain>
    </source>
</reference>
<evidence type="ECO:0000313" key="4">
    <source>
        <dbReference type="Proteomes" id="UP000253664"/>
    </source>
</evidence>